<dbReference type="Pfam" id="PF01266">
    <property type="entry name" value="DAO"/>
    <property type="match status" value="1"/>
</dbReference>
<feature type="non-terminal residue" evidence="2">
    <location>
        <position position="457"/>
    </location>
</feature>
<dbReference type="Proteomes" id="UP000766486">
    <property type="component" value="Unassembled WGS sequence"/>
</dbReference>
<proteinExistence type="predicted"/>
<dbReference type="EMBL" id="CABFNS010000518">
    <property type="protein sequence ID" value="VUC22145.1"/>
    <property type="molecule type" value="Genomic_DNA"/>
</dbReference>
<dbReference type="Gene3D" id="3.50.50.60">
    <property type="entry name" value="FAD/NAD(P)-binding domain"/>
    <property type="match status" value="1"/>
</dbReference>
<protein>
    <recommendedName>
        <fullName evidence="1">FAD dependent oxidoreductase domain-containing protein</fullName>
    </recommendedName>
</protein>
<evidence type="ECO:0000313" key="2">
    <source>
        <dbReference type="EMBL" id="VUC22145.1"/>
    </source>
</evidence>
<dbReference type="PANTHER" id="PTHR13847:SF213">
    <property type="entry name" value="DEPENDENT OXIDOREDUCTASE, PUTATIVE-RELATED"/>
    <property type="match status" value="1"/>
</dbReference>
<evidence type="ECO:0000313" key="3">
    <source>
        <dbReference type="Proteomes" id="UP000766486"/>
    </source>
</evidence>
<dbReference type="PANTHER" id="PTHR13847">
    <property type="entry name" value="SARCOSINE DEHYDROGENASE-RELATED"/>
    <property type="match status" value="1"/>
</dbReference>
<sequence>MSGSPEGVYEAGIVNPGVPHPHPTESFWQKEPHTHAKYRSPWPSVTMDVVIIGTGVTGTNLAYNLLKKRPELRVAAIDARDLCSGATGRNGGHIKTMAFAVWEERKRRYGIEEAIRLTEFEHSHLGAMTSAAREKGIDCDILPTEGLDAYFDQDSFDRALTALKEMRAHAPSLAKHYTVHTDKGEAAKLDERCVGAISVPAVSIWPYKLVAGLMGQLIDTGRLNVQTNTVVTSRDIAMVRTNRGNIEARAVVHATNGWLGHLLPELRPFVSPVRGNVVQYTPTNDPDRPSAFGYKSQFSYWLRYTDKDYDYLIQRKQGDVIVGRANSGRRTTGDDSETDLLPMAHLGGFVQEVAKSPAKNASEHLGYKWSGILGFTQDGFPFVGRLPFPNREHQWVCGGYHGIGMTKAFRSAEMLALMLLGEEVPAEYPRSMLVTEERIGKLRKSLDRGNSISKAKL</sequence>
<reference evidence="2 3" key="1">
    <citation type="submission" date="2019-06" db="EMBL/GenBank/DDBJ databases">
        <authorList>
            <person name="Broberg M."/>
        </authorList>
    </citation>
    <scope>NUCLEOTIDE SEQUENCE [LARGE SCALE GENOMIC DNA]</scope>
</reference>
<keyword evidence="3" id="KW-1185">Reference proteome</keyword>
<comment type="caution">
    <text evidence="2">The sequence shown here is derived from an EMBL/GenBank/DDBJ whole genome shotgun (WGS) entry which is preliminary data.</text>
</comment>
<dbReference type="SUPFAM" id="SSF51905">
    <property type="entry name" value="FAD/NAD(P)-binding domain"/>
    <property type="match status" value="1"/>
</dbReference>
<organism evidence="2 3">
    <name type="scientific">Bionectria ochroleuca</name>
    <name type="common">Gliocladium roseum</name>
    <dbReference type="NCBI Taxonomy" id="29856"/>
    <lineage>
        <taxon>Eukaryota</taxon>
        <taxon>Fungi</taxon>
        <taxon>Dikarya</taxon>
        <taxon>Ascomycota</taxon>
        <taxon>Pezizomycotina</taxon>
        <taxon>Sordariomycetes</taxon>
        <taxon>Hypocreomycetidae</taxon>
        <taxon>Hypocreales</taxon>
        <taxon>Bionectriaceae</taxon>
        <taxon>Clonostachys</taxon>
    </lineage>
</organism>
<feature type="domain" description="FAD dependent oxidoreductase" evidence="1">
    <location>
        <begin position="48"/>
        <end position="416"/>
    </location>
</feature>
<dbReference type="InterPro" id="IPR036188">
    <property type="entry name" value="FAD/NAD-bd_sf"/>
</dbReference>
<dbReference type="Gene3D" id="3.30.9.10">
    <property type="entry name" value="D-Amino Acid Oxidase, subunit A, domain 2"/>
    <property type="match status" value="1"/>
</dbReference>
<evidence type="ECO:0000259" key="1">
    <source>
        <dbReference type="Pfam" id="PF01266"/>
    </source>
</evidence>
<name>A0ABY6TU15_BIOOC</name>
<accession>A0ABY6TU15</accession>
<dbReference type="InterPro" id="IPR006076">
    <property type="entry name" value="FAD-dep_OxRdtase"/>
</dbReference>
<gene>
    <name evidence="2" type="ORF">CLO192961_LOCUS76011</name>
</gene>